<gene>
    <name evidence="1" type="primary">ORF145955</name>
</gene>
<dbReference type="AlphaFoldDB" id="A0A0B7AW43"/>
<sequence>MVGYLHLATRQYAHNLKRYLMRYSLKVNDSKEKDKINNTPDLVHHKIEHMLHIFY</sequence>
<dbReference type="EMBL" id="HACG01038178">
    <property type="protein sequence ID" value="CEK85043.1"/>
    <property type="molecule type" value="Transcribed_RNA"/>
</dbReference>
<name>A0A0B7AW43_9EUPU</name>
<organism evidence="1">
    <name type="scientific">Arion vulgaris</name>
    <dbReference type="NCBI Taxonomy" id="1028688"/>
    <lineage>
        <taxon>Eukaryota</taxon>
        <taxon>Metazoa</taxon>
        <taxon>Spiralia</taxon>
        <taxon>Lophotrochozoa</taxon>
        <taxon>Mollusca</taxon>
        <taxon>Gastropoda</taxon>
        <taxon>Heterobranchia</taxon>
        <taxon>Euthyneura</taxon>
        <taxon>Panpulmonata</taxon>
        <taxon>Eupulmonata</taxon>
        <taxon>Stylommatophora</taxon>
        <taxon>Helicina</taxon>
        <taxon>Arionoidea</taxon>
        <taxon>Arionidae</taxon>
        <taxon>Arion</taxon>
    </lineage>
</organism>
<accession>A0A0B7AW43</accession>
<proteinExistence type="predicted"/>
<protein>
    <submittedName>
        <fullName evidence="1">Uncharacterized protein</fullName>
    </submittedName>
</protein>
<evidence type="ECO:0000313" key="1">
    <source>
        <dbReference type="EMBL" id="CEK85043.1"/>
    </source>
</evidence>
<reference evidence="1" key="1">
    <citation type="submission" date="2014-12" db="EMBL/GenBank/DDBJ databases">
        <title>Insight into the proteome of Arion vulgaris.</title>
        <authorList>
            <person name="Aradska J."/>
            <person name="Bulat T."/>
            <person name="Smidak R."/>
            <person name="Sarate P."/>
            <person name="Gangsoo J."/>
            <person name="Sialana F."/>
            <person name="Bilban M."/>
            <person name="Lubec G."/>
        </authorList>
    </citation>
    <scope>NUCLEOTIDE SEQUENCE</scope>
    <source>
        <tissue evidence="1">Skin</tissue>
    </source>
</reference>